<reference evidence="5" key="2">
    <citation type="journal article" date="2019" name="Int. J. Syst. Evol. Microbiol.">
        <title>The Global Catalogue of Microorganisms (GCM) 10K type strain sequencing project: providing services to taxonomists for standard genome sequencing and annotation.</title>
        <authorList>
            <consortium name="The Broad Institute Genomics Platform"/>
            <consortium name="The Broad Institute Genome Sequencing Center for Infectious Disease"/>
            <person name="Wu L."/>
            <person name="Ma J."/>
        </authorList>
    </citation>
    <scope>NUCLEOTIDE SEQUENCE [LARGE SCALE GENOMIC DNA]</scope>
    <source>
        <strain evidence="5">NBRC 107715</strain>
    </source>
</reference>
<keyword evidence="1" id="KW-0472">Membrane</keyword>
<dbReference type="Proteomes" id="UP001156856">
    <property type="component" value="Unassembled WGS sequence"/>
</dbReference>
<comment type="caution">
    <text evidence="2">The sequence shown here is derived from an EMBL/GenBank/DDBJ whole genome shotgun (WGS) entry which is preliminary data.</text>
</comment>
<keyword evidence="5" id="KW-1185">Reference proteome</keyword>
<name>A0A512J620_9HYPH</name>
<reference evidence="3" key="1">
    <citation type="journal article" date="2014" name="Int. J. Syst. Evol. Microbiol.">
        <title>Complete genome of a new Firmicutes species belonging to the dominant human colonic microbiota ('Ruminococcus bicirculans') reveals two chromosomes and a selective capacity to utilize plant glucans.</title>
        <authorList>
            <consortium name="NISC Comparative Sequencing Program"/>
            <person name="Wegmann U."/>
            <person name="Louis P."/>
            <person name="Goesmann A."/>
            <person name="Henrissat B."/>
            <person name="Duncan S.H."/>
            <person name="Flint H.J."/>
        </authorList>
    </citation>
    <scope>NUCLEOTIDE SEQUENCE</scope>
    <source>
        <strain evidence="3">NBRC 107715</strain>
    </source>
</reference>
<organism evidence="2 4">
    <name type="scientific">Methylobacterium oxalidis</name>
    <dbReference type="NCBI Taxonomy" id="944322"/>
    <lineage>
        <taxon>Bacteria</taxon>
        <taxon>Pseudomonadati</taxon>
        <taxon>Pseudomonadota</taxon>
        <taxon>Alphaproteobacteria</taxon>
        <taxon>Hyphomicrobiales</taxon>
        <taxon>Methylobacteriaceae</taxon>
        <taxon>Methylobacterium</taxon>
    </lineage>
</organism>
<evidence type="ECO:0000313" key="4">
    <source>
        <dbReference type="Proteomes" id="UP000321960"/>
    </source>
</evidence>
<accession>A0A512J620</accession>
<feature type="transmembrane region" description="Helical" evidence="1">
    <location>
        <begin position="36"/>
        <end position="54"/>
    </location>
</feature>
<dbReference type="Proteomes" id="UP000321960">
    <property type="component" value="Unassembled WGS sequence"/>
</dbReference>
<keyword evidence="1" id="KW-1133">Transmembrane helix</keyword>
<evidence type="ECO:0000313" key="2">
    <source>
        <dbReference type="EMBL" id="GEP05424.1"/>
    </source>
</evidence>
<evidence type="ECO:0000256" key="1">
    <source>
        <dbReference type="SAM" id="Phobius"/>
    </source>
</evidence>
<sequence length="60" mass="6129">MKFALAQGATLLMALIAIGAARFLTAAGFEHPGRDCFLAAAAATALTMSIVRSVSGFDRG</sequence>
<reference evidence="2 4" key="3">
    <citation type="submission" date="2019-07" db="EMBL/GenBank/DDBJ databases">
        <title>Whole genome shotgun sequence of Methylobacterium oxalidis NBRC 107715.</title>
        <authorList>
            <person name="Hosoyama A."/>
            <person name="Uohara A."/>
            <person name="Ohji S."/>
            <person name="Ichikawa N."/>
        </authorList>
    </citation>
    <scope>NUCLEOTIDE SEQUENCE [LARGE SCALE GENOMIC DNA]</scope>
    <source>
        <strain evidence="2 4">NBRC 107715</strain>
    </source>
</reference>
<dbReference type="EMBL" id="BJZU01000068">
    <property type="protein sequence ID" value="GEP05424.1"/>
    <property type="molecule type" value="Genomic_DNA"/>
</dbReference>
<dbReference type="EMBL" id="BSPK01000101">
    <property type="protein sequence ID" value="GLS66314.1"/>
    <property type="molecule type" value="Genomic_DNA"/>
</dbReference>
<evidence type="ECO:0000313" key="3">
    <source>
        <dbReference type="EMBL" id="GLS66314.1"/>
    </source>
</evidence>
<keyword evidence="1" id="KW-0812">Transmembrane</keyword>
<reference evidence="3" key="4">
    <citation type="submission" date="2023-01" db="EMBL/GenBank/DDBJ databases">
        <title>Draft genome sequence of Methylobacterium oxalidis strain NBRC 107715.</title>
        <authorList>
            <person name="Sun Q."/>
            <person name="Mori K."/>
        </authorList>
    </citation>
    <scope>NUCLEOTIDE SEQUENCE</scope>
    <source>
        <strain evidence="3">NBRC 107715</strain>
    </source>
</reference>
<protein>
    <submittedName>
        <fullName evidence="2">Uncharacterized protein</fullName>
    </submittedName>
</protein>
<evidence type="ECO:0000313" key="5">
    <source>
        <dbReference type="Proteomes" id="UP001156856"/>
    </source>
</evidence>
<dbReference type="AlphaFoldDB" id="A0A512J620"/>
<proteinExistence type="predicted"/>
<gene>
    <name evidence="3" type="ORF">GCM10007888_46960</name>
    <name evidence="2" type="ORF">MOX02_34620</name>
</gene>